<reference evidence="3" key="1">
    <citation type="submission" date="2017-01" db="EMBL/GenBank/DDBJ databases">
        <authorList>
            <person name="Varghese N."/>
            <person name="Submissions S."/>
        </authorList>
    </citation>
    <scope>NUCLEOTIDE SEQUENCE [LARGE SCALE GENOMIC DNA]</scope>
    <source>
        <strain evidence="3">DSM 21054</strain>
    </source>
</reference>
<accession>A0A1N7P3L2</accession>
<dbReference type="PROSITE" id="PS51257">
    <property type="entry name" value="PROKAR_LIPOPROTEIN"/>
    <property type="match status" value="1"/>
</dbReference>
<evidence type="ECO:0008006" key="4">
    <source>
        <dbReference type="Google" id="ProtNLM"/>
    </source>
</evidence>
<protein>
    <recommendedName>
        <fullName evidence="4">Lipoprotein</fullName>
    </recommendedName>
</protein>
<proteinExistence type="predicted"/>
<feature type="signal peptide" evidence="1">
    <location>
        <begin position="1"/>
        <end position="24"/>
    </location>
</feature>
<gene>
    <name evidence="2" type="ORF">SAMN05421788_103160</name>
</gene>
<keyword evidence="3" id="KW-1185">Reference proteome</keyword>
<dbReference type="STRING" id="477680.SAMN05421788_103160"/>
<dbReference type="AlphaFoldDB" id="A0A1N7P3L2"/>
<evidence type="ECO:0000313" key="2">
    <source>
        <dbReference type="EMBL" id="SIT05130.1"/>
    </source>
</evidence>
<feature type="chain" id="PRO_5012071599" description="Lipoprotein" evidence="1">
    <location>
        <begin position="25"/>
        <end position="263"/>
    </location>
</feature>
<organism evidence="2 3">
    <name type="scientific">Filimonas lacunae</name>
    <dbReference type="NCBI Taxonomy" id="477680"/>
    <lineage>
        <taxon>Bacteria</taxon>
        <taxon>Pseudomonadati</taxon>
        <taxon>Bacteroidota</taxon>
        <taxon>Chitinophagia</taxon>
        <taxon>Chitinophagales</taxon>
        <taxon>Chitinophagaceae</taxon>
        <taxon>Filimonas</taxon>
    </lineage>
</organism>
<dbReference type="EMBL" id="FTOR01000003">
    <property type="protein sequence ID" value="SIT05130.1"/>
    <property type="molecule type" value="Genomic_DNA"/>
</dbReference>
<evidence type="ECO:0000313" key="3">
    <source>
        <dbReference type="Proteomes" id="UP000186917"/>
    </source>
</evidence>
<keyword evidence="1" id="KW-0732">Signal</keyword>
<name>A0A1N7P3L2_9BACT</name>
<sequence length="263" mass="29266">MLVMKSTYAATAALLLLLSCQSTTTQQAPAKKDSVIGVVNPTPAVSEPGTPPLADSVIKCELRKGAILLMNTTYVDTVSYLAFDDNGDDFSFEVTRNNDTAYLICNECRDIALERGDQVRVEWQMNTYVPAGDDSYSYAVPFLKKYQLVKEGKTSQLKKKVKLQLLASASEKNITSYLTDMVHHTVWNYLANTNDATVKQALQNSGTEMEYTITRENDKEDYPYTITISTAGTAATVKELYFDYNNHFILLEKDDSGGFVHAQ</sequence>
<dbReference type="Proteomes" id="UP000186917">
    <property type="component" value="Unassembled WGS sequence"/>
</dbReference>
<evidence type="ECO:0000256" key="1">
    <source>
        <dbReference type="SAM" id="SignalP"/>
    </source>
</evidence>